<proteinExistence type="predicted"/>
<protein>
    <submittedName>
        <fullName evidence="3">Uncharacterized protein</fullName>
    </submittedName>
</protein>
<evidence type="ECO:0000256" key="1">
    <source>
        <dbReference type="SAM" id="MobiDB-lite"/>
    </source>
</evidence>
<dbReference type="EMBL" id="LT853883">
    <property type="protein sequence ID" value="SMR01254.1"/>
    <property type="molecule type" value="Genomic_DNA"/>
</dbReference>
<feature type="compositionally biased region" description="Basic residues" evidence="1">
    <location>
        <begin position="73"/>
        <end position="90"/>
    </location>
</feature>
<geneLocation type="plasmid" evidence="2">
    <name>pPD885-29</name>
</geneLocation>
<keyword evidence="4" id="KW-1185">Reference proteome</keyword>
<evidence type="ECO:0000313" key="2">
    <source>
        <dbReference type="EMBL" id="SMR01254.1"/>
    </source>
</evidence>
<accession>A0A1Y6HCL5</accession>
<evidence type="ECO:0000313" key="4">
    <source>
        <dbReference type="Proteomes" id="UP000195877"/>
    </source>
</evidence>
<feature type="region of interest" description="Disordered" evidence="1">
    <location>
        <begin position="72"/>
        <end position="97"/>
    </location>
</feature>
<dbReference type="Proteomes" id="UP000195877">
    <property type="component" value="Plasmid pPD885-29"/>
</dbReference>
<reference evidence="3 5" key="2">
    <citation type="submission" date="2017-05" db="EMBL/GenBank/DDBJ databases">
        <authorList>
            <person name="Song R."/>
            <person name="Chenine A.L."/>
            <person name="Ruprecht R.M."/>
        </authorList>
    </citation>
    <scope>NUCLEOTIDE SEQUENCE [LARGE SCALE GENOMIC DNA]</scope>
    <source>
        <strain evidence="3">PD5205</strain>
        <plasmid evidence="5">ppd5205-30</plasmid>
    </source>
</reference>
<organism evidence="3 5">
    <name type="scientific">Xanthomonas fragariae</name>
    <dbReference type="NCBI Taxonomy" id="48664"/>
    <lineage>
        <taxon>Bacteria</taxon>
        <taxon>Pseudomonadati</taxon>
        <taxon>Pseudomonadota</taxon>
        <taxon>Gammaproteobacteria</taxon>
        <taxon>Lysobacterales</taxon>
        <taxon>Lysobacteraceae</taxon>
        <taxon>Xanthomonas</taxon>
    </lineage>
</organism>
<feature type="region of interest" description="Disordered" evidence="1">
    <location>
        <begin position="126"/>
        <end position="147"/>
    </location>
</feature>
<sequence>MDEVHSHDNRPEICSVTAVGLQPVSVLAISLLFGVERIGCLSALCTGCRDLCPCFATAGLAVGDQVGTASLARTRRAHHRHRDARQARPHMSRDRRWPTHRLDSRHLWQWVCRAAPPARRRELRRPRAFQRAGRRVGDRPRPGQPQGCRQALVTDLAGAGGQVVTKALQRCRRCPHIHGLRRGLLEGRQGIGPRVIQA</sequence>
<name>A0A1Y6HCL5_9XANT</name>
<keyword evidence="2" id="KW-0614">Plasmid</keyword>
<evidence type="ECO:0000313" key="3">
    <source>
        <dbReference type="EMBL" id="SMR06016.1"/>
    </source>
</evidence>
<gene>
    <name evidence="3" type="ORF">PD5205_04014</name>
    <name evidence="2" type="ORF">PD885_04012</name>
</gene>
<evidence type="ECO:0000313" key="5">
    <source>
        <dbReference type="Proteomes" id="UP000195953"/>
    </source>
</evidence>
<dbReference type="Proteomes" id="UP000195953">
    <property type="component" value="Plasmid pPD5205-30"/>
</dbReference>
<dbReference type="EMBL" id="LT853886">
    <property type="protein sequence ID" value="SMR06016.1"/>
    <property type="molecule type" value="Genomic_DNA"/>
</dbReference>
<geneLocation type="plasmid" evidence="4">
    <name>ppd885-29</name>
</geneLocation>
<geneLocation type="plasmid" evidence="5">
    <name>ppd5205-30</name>
</geneLocation>
<dbReference type="AlphaFoldDB" id="A0A1Y6HCL5"/>
<reference evidence="2 4" key="1">
    <citation type="submission" date="2017-05" db="EMBL/GenBank/DDBJ databases">
        <authorList>
            <person name="Blom J."/>
        </authorList>
    </citation>
    <scope>NUCLEOTIDE SEQUENCE [LARGE SCALE GENOMIC DNA]</scope>
    <source>
        <strain evidence="2">PD885</strain>
        <plasmid evidence="2">pPD885-29</plasmid>
        <plasmid evidence="4">ppd885-29</plasmid>
    </source>
</reference>